<dbReference type="EMBL" id="SNXR01000015">
    <property type="protein sequence ID" value="TDP58322.1"/>
    <property type="molecule type" value="Genomic_DNA"/>
</dbReference>
<dbReference type="InterPro" id="IPR011110">
    <property type="entry name" value="Reg_prop"/>
</dbReference>
<dbReference type="Pfam" id="PF07494">
    <property type="entry name" value="Reg_prop"/>
    <property type="match status" value="3"/>
</dbReference>
<keyword evidence="3" id="KW-1185">Reference proteome</keyword>
<accession>A0A4V6PV00</accession>
<dbReference type="Gene3D" id="2.130.10.10">
    <property type="entry name" value="YVTN repeat-like/Quinoprotein amine dehydrogenase"/>
    <property type="match status" value="2"/>
</dbReference>
<dbReference type="Proteomes" id="UP000295260">
    <property type="component" value="Unassembled WGS sequence"/>
</dbReference>
<dbReference type="RefSeq" id="WP_133533592.1">
    <property type="nucleotide sequence ID" value="NZ_SNXR01000015.1"/>
</dbReference>
<sequence length="363" mass="40983">MALHQNKKTSYFSLLLLFLLNSCAGQNAEPKVVSITKIHQDSISVNAATLPEFKVDVHDKESQGNQISGVIRTVFQDSKGNYWFGTQDGLCRKDKNGLFYFDLKDSNNQGVTVHTIIEDTKGIVWIGYGGGIAKYDGSYFTVFHQKDILLRTGLWSMTIDKKGILWIGTTQGVFTFDGKTLSPFEIPEGKINPSMGISTAKMVHSIIEDRNGNMWFATNGGVYKFDGTSLKNISEKDGLQSNFVSTVIESKMGYFYIAISKAIYKYDGKTLTNITEKLIKNDDSIGCVYEDKEGTLWFSVNKREIYNYNTNGFTKVKNKDSDFSPFPFQIYQDLQNRFWFVGFKGAYRLDNGAFVNVTRDGPW</sequence>
<reference evidence="2 3" key="1">
    <citation type="submission" date="2019-03" db="EMBL/GenBank/DDBJ databases">
        <title>Genomic Encyclopedia of Archaeal and Bacterial Type Strains, Phase II (KMG-II): from individual species to whole genera.</title>
        <authorList>
            <person name="Goeker M."/>
        </authorList>
    </citation>
    <scope>NUCLEOTIDE SEQUENCE [LARGE SCALE GENOMIC DNA]</scope>
    <source>
        <strain evidence="2 3">DSM 25687</strain>
    </source>
</reference>
<gene>
    <name evidence="2" type="ORF">BC748_2361</name>
</gene>
<keyword evidence="1" id="KW-0732">Signal</keyword>
<dbReference type="OrthoDB" id="799853at2"/>
<evidence type="ECO:0000313" key="3">
    <source>
        <dbReference type="Proteomes" id="UP000295260"/>
    </source>
</evidence>
<name>A0A4V6PV00_9FLAO</name>
<dbReference type="AlphaFoldDB" id="A0A4V6PV00"/>
<comment type="caution">
    <text evidence="2">The sequence shown here is derived from an EMBL/GenBank/DDBJ whole genome shotgun (WGS) entry which is preliminary data.</text>
</comment>
<dbReference type="SUPFAM" id="SSF63829">
    <property type="entry name" value="Calcium-dependent phosphotriesterase"/>
    <property type="match status" value="2"/>
</dbReference>
<organism evidence="2 3">
    <name type="scientific">Flavobacterium dankookense</name>
    <dbReference type="NCBI Taxonomy" id="706186"/>
    <lineage>
        <taxon>Bacteria</taxon>
        <taxon>Pseudomonadati</taxon>
        <taxon>Bacteroidota</taxon>
        <taxon>Flavobacteriia</taxon>
        <taxon>Flavobacteriales</taxon>
        <taxon>Flavobacteriaceae</taxon>
        <taxon>Flavobacterium</taxon>
    </lineage>
</organism>
<protein>
    <submittedName>
        <fullName evidence="2">Two component regulator with propeller domain</fullName>
    </submittedName>
</protein>
<evidence type="ECO:0000256" key="1">
    <source>
        <dbReference type="SAM" id="SignalP"/>
    </source>
</evidence>
<feature type="signal peptide" evidence="1">
    <location>
        <begin position="1"/>
        <end position="28"/>
    </location>
</feature>
<evidence type="ECO:0000313" key="2">
    <source>
        <dbReference type="EMBL" id="TDP58322.1"/>
    </source>
</evidence>
<proteinExistence type="predicted"/>
<feature type="chain" id="PRO_5020468791" evidence="1">
    <location>
        <begin position="29"/>
        <end position="363"/>
    </location>
</feature>
<dbReference type="InterPro" id="IPR015943">
    <property type="entry name" value="WD40/YVTN_repeat-like_dom_sf"/>
</dbReference>